<dbReference type="PROSITE" id="PS50263">
    <property type="entry name" value="CN_HYDROLASE"/>
    <property type="match status" value="1"/>
</dbReference>
<dbReference type="CDD" id="cd07197">
    <property type="entry name" value="nitrilase"/>
    <property type="match status" value="1"/>
</dbReference>
<organism evidence="3 4">
    <name type="scientific">Candidatus Sediminicultor quintus</name>
    <dbReference type="NCBI Taxonomy" id="1797291"/>
    <lineage>
        <taxon>Bacteria</taxon>
        <taxon>Pseudomonadati</taxon>
        <taxon>Atribacterota</taxon>
        <taxon>Candidatus Phoenicimicrobiia</taxon>
        <taxon>Candidatus Pheonicimicrobiales</taxon>
        <taxon>Candidatus Phoenicimicrobiaceae</taxon>
        <taxon>Candidatus Sediminicultor</taxon>
    </lineage>
</organism>
<name>A0A1F5AGK7_9BACT</name>
<dbReference type="InterPro" id="IPR003010">
    <property type="entry name" value="C-N_Hydrolase"/>
</dbReference>
<dbReference type="InterPro" id="IPR036526">
    <property type="entry name" value="C-N_Hydrolase_sf"/>
</dbReference>
<evidence type="ECO:0000256" key="1">
    <source>
        <dbReference type="ARBA" id="ARBA00022801"/>
    </source>
</evidence>
<comment type="caution">
    <text evidence="3">The sequence shown here is derived from an EMBL/GenBank/DDBJ whole genome shotgun (WGS) entry which is preliminary data.</text>
</comment>
<dbReference type="Gene3D" id="3.60.110.10">
    <property type="entry name" value="Carbon-nitrogen hydrolase"/>
    <property type="match status" value="1"/>
</dbReference>
<dbReference type="SUPFAM" id="SSF56317">
    <property type="entry name" value="Carbon-nitrogen hydrolase"/>
    <property type="match status" value="1"/>
</dbReference>
<dbReference type="EMBL" id="MEYH01000002">
    <property type="protein sequence ID" value="OGD17590.1"/>
    <property type="molecule type" value="Genomic_DNA"/>
</dbReference>
<dbReference type="PANTHER" id="PTHR43674:SF2">
    <property type="entry name" value="BETA-UREIDOPROPIONASE"/>
    <property type="match status" value="1"/>
</dbReference>
<dbReference type="STRING" id="1797291.A2V47_02995"/>
<evidence type="ECO:0000313" key="4">
    <source>
        <dbReference type="Proteomes" id="UP000177701"/>
    </source>
</evidence>
<keyword evidence="1" id="KW-0378">Hydrolase</keyword>
<proteinExistence type="predicted"/>
<dbReference type="Pfam" id="PF00795">
    <property type="entry name" value="CN_hydrolase"/>
    <property type="match status" value="1"/>
</dbReference>
<dbReference type="PANTHER" id="PTHR43674">
    <property type="entry name" value="NITRILASE C965.09-RELATED"/>
    <property type="match status" value="1"/>
</dbReference>
<dbReference type="GO" id="GO:0016811">
    <property type="term" value="F:hydrolase activity, acting on carbon-nitrogen (but not peptide) bonds, in linear amides"/>
    <property type="evidence" value="ECO:0007669"/>
    <property type="project" value="TreeGrafter"/>
</dbReference>
<sequence length="286" mass="33286">MKAASVEWQKSEWKRIDKPKDLIGKIKEYLEKAIKEQVDIIVFPGFTGVFFNQLNCPDNISLRSLIKEADSREYIEQVKELSREHKIAICPGSYWQKEKNNIYHESCLIINGEVQLKQRQIYLARWERELGFSRGEKIELKEIKDWKLALIISTDVFYPQVSRMAALRGADIVLCPAGFTGEKNRALPLSGLWQEVQQNQFFAIESGFNGFLGEQSFWGESVIYAPLEMTKKGDGYLARNSGQQSLIIAELDNKKRRKAISQFDVLSQLNREFYQQMKIFRGRWMQ</sequence>
<dbReference type="AlphaFoldDB" id="A0A1F5AGK7"/>
<accession>A0A1F5AGK7</accession>
<evidence type="ECO:0000259" key="2">
    <source>
        <dbReference type="PROSITE" id="PS50263"/>
    </source>
</evidence>
<evidence type="ECO:0000313" key="3">
    <source>
        <dbReference type="EMBL" id="OGD17590.1"/>
    </source>
</evidence>
<reference evidence="3 4" key="1">
    <citation type="journal article" date="2016" name="Nat. Commun.">
        <title>Thousands of microbial genomes shed light on interconnected biogeochemical processes in an aquifer system.</title>
        <authorList>
            <person name="Anantharaman K."/>
            <person name="Brown C.T."/>
            <person name="Hug L.A."/>
            <person name="Sharon I."/>
            <person name="Castelle C.J."/>
            <person name="Probst A.J."/>
            <person name="Thomas B.C."/>
            <person name="Singh A."/>
            <person name="Wilkins M.J."/>
            <person name="Karaoz U."/>
            <person name="Brodie E.L."/>
            <person name="Williams K.H."/>
            <person name="Hubbard S.S."/>
            <person name="Banfield J.F."/>
        </authorList>
    </citation>
    <scope>NUCLEOTIDE SEQUENCE [LARGE SCALE GENOMIC DNA]</scope>
</reference>
<gene>
    <name evidence="3" type="ORF">A2V47_02995</name>
</gene>
<dbReference type="InterPro" id="IPR050345">
    <property type="entry name" value="Aliph_Amidase/BUP"/>
</dbReference>
<protein>
    <recommendedName>
        <fullName evidence="2">CN hydrolase domain-containing protein</fullName>
    </recommendedName>
</protein>
<feature type="domain" description="CN hydrolase" evidence="2">
    <location>
        <begin position="1"/>
        <end position="253"/>
    </location>
</feature>
<dbReference type="Proteomes" id="UP000177701">
    <property type="component" value="Unassembled WGS sequence"/>
</dbReference>